<comment type="caution">
    <text evidence="2">The sequence shown here is derived from an EMBL/GenBank/DDBJ whole genome shotgun (WGS) entry which is preliminary data.</text>
</comment>
<feature type="compositionally biased region" description="Basic residues" evidence="1">
    <location>
        <begin position="119"/>
        <end position="132"/>
    </location>
</feature>
<feature type="region of interest" description="Disordered" evidence="1">
    <location>
        <begin position="97"/>
        <end position="140"/>
    </location>
</feature>
<dbReference type="AlphaFoldDB" id="A0A2P8HQJ9"/>
<protein>
    <submittedName>
        <fullName evidence="2">Uncharacterized protein</fullName>
    </submittedName>
</protein>
<sequence>MAKPRILDFREDVTNVLEGVYLAGTTMFMAEVPLVSCRCHLLGAFDQANPLVETVRGIENATFDRASASPLGQFYDMYQPETLAEALGLTEDEATEELKRSPVGALAPAPWDAGPVLKRSGKKRSSSKRQSSRLRSTDGSLYYGPAGETFIQKQIDKLTALQTHAAVNGSEPGADFDFIHGSLLLTEQSHSIWISKGHLALAVLAAAGYETVPVVFGDKHHPHVIRREDAPFWALVQRKIFTQVQARRIFDQVLGARMSDPGEAYIH</sequence>
<name>A0A2P8HQJ9_9BACI</name>
<gene>
    <name evidence="2" type="ORF">B0H94_10497</name>
</gene>
<dbReference type="Proteomes" id="UP000242310">
    <property type="component" value="Unassembled WGS sequence"/>
</dbReference>
<dbReference type="OrthoDB" id="2865096at2"/>
<reference evidence="2 3" key="1">
    <citation type="submission" date="2018-03" db="EMBL/GenBank/DDBJ databases">
        <title>Genomic Encyclopedia of Type Strains, Phase III (KMG-III): the genomes of soil and plant-associated and newly described type strains.</title>
        <authorList>
            <person name="Whitman W."/>
        </authorList>
    </citation>
    <scope>NUCLEOTIDE SEQUENCE [LARGE SCALE GENOMIC DNA]</scope>
    <source>
        <strain evidence="2 3">CGMCC 1.07653</strain>
    </source>
</reference>
<evidence type="ECO:0000313" key="3">
    <source>
        <dbReference type="Proteomes" id="UP000242310"/>
    </source>
</evidence>
<organism evidence="2 3">
    <name type="scientific">Salsuginibacillus halophilus</name>
    <dbReference type="NCBI Taxonomy" id="517424"/>
    <lineage>
        <taxon>Bacteria</taxon>
        <taxon>Bacillati</taxon>
        <taxon>Bacillota</taxon>
        <taxon>Bacilli</taxon>
        <taxon>Bacillales</taxon>
        <taxon>Bacillaceae</taxon>
        <taxon>Salsuginibacillus</taxon>
    </lineage>
</organism>
<proteinExistence type="predicted"/>
<dbReference type="RefSeq" id="WP_106588067.1">
    <property type="nucleotide sequence ID" value="NZ_PYAV01000004.1"/>
</dbReference>
<evidence type="ECO:0000313" key="2">
    <source>
        <dbReference type="EMBL" id="PSL48497.1"/>
    </source>
</evidence>
<dbReference type="EMBL" id="PYAV01000004">
    <property type="protein sequence ID" value="PSL48497.1"/>
    <property type="molecule type" value="Genomic_DNA"/>
</dbReference>
<keyword evidence="3" id="KW-1185">Reference proteome</keyword>
<evidence type="ECO:0000256" key="1">
    <source>
        <dbReference type="SAM" id="MobiDB-lite"/>
    </source>
</evidence>
<accession>A0A2P8HQJ9</accession>